<feature type="chain" id="PRO_5026231701" evidence="3">
    <location>
        <begin position="27"/>
        <end position="480"/>
    </location>
</feature>
<comment type="similarity">
    <text evidence="1">Belongs to the peptidase S33 family.</text>
</comment>
<dbReference type="Gene3D" id="3.40.50.1820">
    <property type="entry name" value="alpha/beta hydrolase"/>
    <property type="match status" value="1"/>
</dbReference>
<feature type="domain" description="Peptidase S33 tripeptidyl aminopeptidase-like C-terminal" evidence="5">
    <location>
        <begin position="381"/>
        <end position="475"/>
    </location>
</feature>
<dbReference type="PANTHER" id="PTHR43248:SF30">
    <property type="entry name" value="AB HYDROLASE-1 DOMAIN-CONTAINING PROTEIN"/>
    <property type="match status" value="1"/>
</dbReference>
<evidence type="ECO:0000259" key="5">
    <source>
        <dbReference type="Pfam" id="PF08386"/>
    </source>
</evidence>
<keyword evidence="7" id="KW-1185">Reference proteome</keyword>
<dbReference type="InterPro" id="IPR013595">
    <property type="entry name" value="Pept_S33_TAP-like_C"/>
</dbReference>
<feature type="domain" description="AB hydrolase-1" evidence="4">
    <location>
        <begin position="75"/>
        <end position="223"/>
    </location>
</feature>
<dbReference type="Proteomes" id="UP000799291">
    <property type="component" value="Unassembled WGS sequence"/>
</dbReference>
<name>A0A6G1ILK0_9PLEO</name>
<evidence type="ECO:0000313" key="7">
    <source>
        <dbReference type="Proteomes" id="UP000799291"/>
    </source>
</evidence>
<feature type="signal peptide" evidence="3">
    <location>
        <begin position="1"/>
        <end position="26"/>
    </location>
</feature>
<reference evidence="6" key="1">
    <citation type="journal article" date="2020" name="Stud. Mycol.">
        <title>101 Dothideomycetes genomes: a test case for predicting lifestyles and emergence of pathogens.</title>
        <authorList>
            <person name="Haridas S."/>
            <person name="Albert R."/>
            <person name="Binder M."/>
            <person name="Bloem J."/>
            <person name="Labutti K."/>
            <person name="Salamov A."/>
            <person name="Andreopoulos B."/>
            <person name="Baker S."/>
            <person name="Barry K."/>
            <person name="Bills G."/>
            <person name="Bluhm B."/>
            <person name="Cannon C."/>
            <person name="Castanera R."/>
            <person name="Culley D."/>
            <person name="Daum C."/>
            <person name="Ezra D."/>
            <person name="Gonzalez J."/>
            <person name="Henrissat B."/>
            <person name="Kuo A."/>
            <person name="Liang C."/>
            <person name="Lipzen A."/>
            <person name="Lutzoni F."/>
            <person name="Magnuson J."/>
            <person name="Mondo S."/>
            <person name="Nolan M."/>
            <person name="Ohm R."/>
            <person name="Pangilinan J."/>
            <person name="Park H.-J."/>
            <person name="Ramirez L."/>
            <person name="Alfaro M."/>
            <person name="Sun H."/>
            <person name="Tritt A."/>
            <person name="Yoshinaga Y."/>
            <person name="Zwiers L.-H."/>
            <person name="Turgeon B."/>
            <person name="Goodwin S."/>
            <person name="Spatafora J."/>
            <person name="Crous P."/>
            <person name="Grigoriev I."/>
        </authorList>
    </citation>
    <scope>NUCLEOTIDE SEQUENCE</scope>
    <source>
        <strain evidence="6">CBS 122367</strain>
    </source>
</reference>
<dbReference type="SUPFAM" id="SSF53474">
    <property type="entry name" value="alpha/beta-Hydrolases"/>
    <property type="match status" value="1"/>
</dbReference>
<dbReference type="InterPro" id="IPR000073">
    <property type="entry name" value="AB_hydrolase_1"/>
</dbReference>
<dbReference type="EMBL" id="MU005606">
    <property type="protein sequence ID" value="KAF2679124.1"/>
    <property type="molecule type" value="Genomic_DNA"/>
</dbReference>
<dbReference type="InterPro" id="IPR051601">
    <property type="entry name" value="Serine_prot/Carboxylest_S33"/>
</dbReference>
<evidence type="ECO:0000259" key="4">
    <source>
        <dbReference type="Pfam" id="PF00561"/>
    </source>
</evidence>
<keyword evidence="3" id="KW-0732">Signal</keyword>
<evidence type="ECO:0000256" key="3">
    <source>
        <dbReference type="SAM" id="SignalP"/>
    </source>
</evidence>
<protein>
    <submittedName>
        <fullName evidence="6">Alpha/beta-hydrolase</fullName>
    </submittedName>
</protein>
<dbReference type="Pfam" id="PF00561">
    <property type="entry name" value="Abhydrolase_1"/>
    <property type="match status" value="1"/>
</dbReference>
<dbReference type="InterPro" id="IPR029058">
    <property type="entry name" value="AB_hydrolase_fold"/>
</dbReference>
<gene>
    <name evidence="6" type="ORF">K458DRAFT_480529</name>
</gene>
<evidence type="ECO:0000313" key="6">
    <source>
        <dbReference type="EMBL" id="KAF2679124.1"/>
    </source>
</evidence>
<proteinExistence type="inferred from homology"/>
<evidence type="ECO:0000256" key="2">
    <source>
        <dbReference type="ARBA" id="ARBA00022801"/>
    </source>
</evidence>
<dbReference type="AlphaFoldDB" id="A0A6G1ILK0"/>
<keyword evidence="2 6" id="KW-0378">Hydrolase</keyword>
<dbReference type="Pfam" id="PF08386">
    <property type="entry name" value="Abhydrolase_4"/>
    <property type="match status" value="1"/>
</dbReference>
<dbReference type="PANTHER" id="PTHR43248">
    <property type="entry name" value="2-SUCCINYL-6-HYDROXY-2,4-CYCLOHEXADIENE-1-CARBOXYLATE SYNTHASE"/>
    <property type="match status" value="1"/>
</dbReference>
<sequence length="480" mass="50878">MARLTGSLLHISTLPVLSSFIASSLAAPLPSNQTEDCFPPPNSVASSIEWTACPEEAQLLAAPSNTTAKVGSLFVNPGGPGGSATELVAAIAGGAIQSEAVLASFDFIGLDPRGVGLSRQVRCDEKIYAERVSLFPKTREEFDALEDKNKRLGTSCRELTGPLLEHVDTISAVKDHEAVRIALGNEPFNYLGLSYGAQLGALYAALFPNNIRSMALDGITQHSQGQAANILIESSSYAVSLKRFFEWASTDESSPLKGQDMETFWYSLLGNATESPIPAAGCNDTDCRADVNAEDILFATQPSMVYATGDVSRSASWGVLASALYNASEGDATAFATSFTSPTAYSGLAIGCLDWTTTPTFSASLQKQIMGGTYTPLTLGASQSYQIQQQCIGWPAPVVNPPKKLDIKTEVTILLVISEADPETGYPWAIGMLEEFENKVLVTRKGAGHTSFALGGETSEVMAMYLITGVAPKEGLLLDS</sequence>
<evidence type="ECO:0000256" key="1">
    <source>
        <dbReference type="ARBA" id="ARBA00010088"/>
    </source>
</evidence>
<accession>A0A6G1ILK0</accession>
<dbReference type="OrthoDB" id="425534at2759"/>
<organism evidence="6 7">
    <name type="scientific">Lentithecium fluviatile CBS 122367</name>
    <dbReference type="NCBI Taxonomy" id="1168545"/>
    <lineage>
        <taxon>Eukaryota</taxon>
        <taxon>Fungi</taxon>
        <taxon>Dikarya</taxon>
        <taxon>Ascomycota</taxon>
        <taxon>Pezizomycotina</taxon>
        <taxon>Dothideomycetes</taxon>
        <taxon>Pleosporomycetidae</taxon>
        <taxon>Pleosporales</taxon>
        <taxon>Massarineae</taxon>
        <taxon>Lentitheciaceae</taxon>
        <taxon>Lentithecium</taxon>
    </lineage>
</organism>
<dbReference type="GO" id="GO:0016787">
    <property type="term" value="F:hydrolase activity"/>
    <property type="evidence" value="ECO:0007669"/>
    <property type="project" value="UniProtKB-KW"/>
</dbReference>